<organism evidence="1 2">
    <name type="scientific">Paramecium tetraurelia</name>
    <dbReference type="NCBI Taxonomy" id="5888"/>
    <lineage>
        <taxon>Eukaryota</taxon>
        <taxon>Sar</taxon>
        <taxon>Alveolata</taxon>
        <taxon>Ciliophora</taxon>
        <taxon>Intramacronucleata</taxon>
        <taxon>Oligohymenophorea</taxon>
        <taxon>Peniculida</taxon>
        <taxon>Parameciidae</taxon>
        <taxon>Paramecium</taxon>
    </lineage>
</organism>
<accession>A0DEN2</accession>
<dbReference type="AlphaFoldDB" id="A0DEN2"/>
<dbReference type="GeneID" id="5034681"/>
<dbReference type="EMBL" id="CT868407">
    <property type="protein sequence ID" value="CAK81499.1"/>
    <property type="molecule type" value="Genomic_DNA"/>
</dbReference>
<dbReference type="HOGENOM" id="CLU_3145723_0_0_1"/>
<name>A0DEN2_PARTE</name>
<evidence type="ECO:0008006" key="3">
    <source>
        <dbReference type="Google" id="ProtNLM"/>
    </source>
</evidence>
<sequence length="49" mass="5911">MLSENPEFRWSANSLVKHKFFVSDDQIESEVNFYKLNNMSMYDKHKILV</sequence>
<dbReference type="Proteomes" id="UP000000600">
    <property type="component" value="Unassembled WGS sequence"/>
</dbReference>
<evidence type="ECO:0000313" key="2">
    <source>
        <dbReference type="Proteomes" id="UP000000600"/>
    </source>
</evidence>
<reference evidence="1 2" key="1">
    <citation type="journal article" date="2006" name="Nature">
        <title>Global trends of whole-genome duplications revealed by the ciliate Paramecium tetraurelia.</title>
        <authorList>
            <consortium name="Genoscope"/>
            <person name="Aury J.-M."/>
            <person name="Jaillon O."/>
            <person name="Duret L."/>
            <person name="Noel B."/>
            <person name="Jubin C."/>
            <person name="Porcel B.M."/>
            <person name="Segurens B."/>
            <person name="Daubin V."/>
            <person name="Anthouard V."/>
            <person name="Aiach N."/>
            <person name="Arnaiz O."/>
            <person name="Billaut A."/>
            <person name="Beisson J."/>
            <person name="Blanc I."/>
            <person name="Bouhouche K."/>
            <person name="Camara F."/>
            <person name="Duharcourt S."/>
            <person name="Guigo R."/>
            <person name="Gogendeau D."/>
            <person name="Katinka M."/>
            <person name="Keller A.-M."/>
            <person name="Kissmehl R."/>
            <person name="Klotz C."/>
            <person name="Koll F."/>
            <person name="Le Moue A."/>
            <person name="Lepere C."/>
            <person name="Malinsky S."/>
            <person name="Nowacki M."/>
            <person name="Nowak J.K."/>
            <person name="Plattner H."/>
            <person name="Poulain J."/>
            <person name="Ruiz F."/>
            <person name="Serrano V."/>
            <person name="Zagulski M."/>
            <person name="Dessen P."/>
            <person name="Betermier M."/>
            <person name="Weissenbach J."/>
            <person name="Scarpelli C."/>
            <person name="Schachter V."/>
            <person name="Sperling L."/>
            <person name="Meyer E."/>
            <person name="Cohen J."/>
            <person name="Wincker P."/>
        </authorList>
    </citation>
    <scope>NUCLEOTIDE SEQUENCE [LARGE SCALE GENOMIC DNA]</scope>
    <source>
        <strain evidence="1 2">Stock d4-2</strain>
    </source>
</reference>
<dbReference type="RefSeq" id="XP_001448896.1">
    <property type="nucleotide sequence ID" value="XM_001448859.1"/>
</dbReference>
<evidence type="ECO:0000313" key="1">
    <source>
        <dbReference type="EMBL" id="CAK81499.1"/>
    </source>
</evidence>
<gene>
    <name evidence="1" type="ORF">GSPATT00016325001</name>
</gene>
<keyword evidence="2" id="KW-1185">Reference proteome</keyword>
<proteinExistence type="predicted"/>
<dbReference type="KEGG" id="ptm:GSPATT00016325001"/>
<protein>
    <recommendedName>
        <fullName evidence="3">Protein kinase domain-containing protein</fullName>
    </recommendedName>
</protein>
<dbReference type="InParanoid" id="A0DEN2"/>